<reference evidence="15" key="1">
    <citation type="submission" date="2020-08" db="EMBL/GenBank/DDBJ databases">
        <title>Genome public.</title>
        <authorList>
            <person name="Liu C."/>
            <person name="Sun Q."/>
        </authorList>
    </citation>
    <scope>NUCLEOTIDE SEQUENCE</scope>
    <source>
        <strain evidence="15">BX1005</strain>
    </source>
</reference>
<feature type="transmembrane region" description="Helical" evidence="13">
    <location>
        <begin position="63"/>
        <end position="86"/>
    </location>
</feature>
<evidence type="ECO:0000313" key="15">
    <source>
        <dbReference type="EMBL" id="MBC5713631.1"/>
    </source>
</evidence>
<dbReference type="PANTHER" id="PTHR21248">
    <property type="entry name" value="CARDIOLIPIN SYNTHASE"/>
    <property type="match status" value="1"/>
</dbReference>
<keyword evidence="8" id="KW-0443">Lipid metabolism</keyword>
<protein>
    <recommendedName>
        <fullName evidence="12">Cardiolipin synthase</fullName>
        <ecNumber evidence="12">2.7.8.-</ecNumber>
    </recommendedName>
</protein>
<keyword evidence="16" id="KW-1185">Reference proteome</keyword>
<evidence type="ECO:0000256" key="10">
    <source>
        <dbReference type="ARBA" id="ARBA00023209"/>
    </source>
</evidence>
<evidence type="ECO:0000259" key="14">
    <source>
        <dbReference type="PROSITE" id="PS50035"/>
    </source>
</evidence>
<evidence type="ECO:0000256" key="5">
    <source>
        <dbReference type="ARBA" id="ARBA00022692"/>
    </source>
</evidence>
<keyword evidence="5 13" id="KW-0812">Transmembrane</keyword>
<keyword evidence="10" id="KW-0594">Phospholipid biosynthesis</keyword>
<evidence type="ECO:0000256" key="4">
    <source>
        <dbReference type="ARBA" id="ARBA00022679"/>
    </source>
</evidence>
<keyword evidence="6" id="KW-0677">Repeat</keyword>
<accession>A0A923RSF8</accession>
<keyword evidence="11" id="KW-1208">Phospholipid metabolism</keyword>
<dbReference type="Pfam" id="PF13396">
    <property type="entry name" value="PLDc_N"/>
    <property type="match status" value="1"/>
</dbReference>
<dbReference type="Gene3D" id="3.30.870.10">
    <property type="entry name" value="Endonuclease Chain A"/>
    <property type="match status" value="2"/>
</dbReference>
<feature type="domain" description="PLD phosphodiesterase" evidence="14">
    <location>
        <begin position="244"/>
        <end position="271"/>
    </location>
</feature>
<dbReference type="NCBIfam" id="TIGR04265">
    <property type="entry name" value="bac_cardiolipin"/>
    <property type="match status" value="1"/>
</dbReference>
<sequence>MKKITSILLSRLFMAAVAIFVQFGWIFLTLYHFSLNYTFVDICIRILAVIVALKVINNWSNPYYKLAWTFIILLFPLFGICLYLVFGRSELTKRTQERMDLMHLEITECLKEDPLAIRELKAADKEAAMQSKYIHDLAQAPLYRNSKTKYYACGEDMFQDMLGAMERAKDFIFLEYFIIAEGNMLEKVLAVLERKVREGVKVRLIYDDVGSIKTIPPHFKKRLSDMGISCAVFNPFRPILSIILNNRDHRKILVVDGQVGFTGGINIADEYINEKVRFGYWKDTGIEIKGEAVWSLTTMFLEMWNYINQTKEDYYQYLPDIYNKKINPKDGYVQPYGDTPLDHENVGENVYLNMINRAKKYVYIYTPYLIVDNEMTVALENAAKCGVDVRIVTPGIPDKKLIFLLTQSYYEQLILNGVKIYQYTPGFLHGKCFVCDDKIATVGTINLDYRSLYLHFECGVFMYRSQAVMELKQDVLDTIAGSKQITLDFCRNRNIFSKLLQSILRLFAPLL</sequence>
<dbReference type="CDD" id="cd09160">
    <property type="entry name" value="PLDc_SMU_988_like_2"/>
    <property type="match status" value="1"/>
</dbReference>
<dbReference type="GO" id="GO:0032049">
    <property type="term" value="P:cardiolipin biosynthetic process"/>
    <property type="evidence" value="ECO:0007669"/>
    <property type="project" value="UniProtKB-UniRule"/>
</dbReference>
<feature type="domain" description="PLD phosphodiesterase" evidence="14">
    <location>
        <begin position="424"/>
        <end position="451"/>
    </location>
</feature>
<dbReference type="GO" id="GO:0005886">
    <property type="term" value="C:plasma membrane"/>
    <property type="evidence" value="ECO:0007669"/>
    <property type="project" value="UniProtKB-SubCell"/>
</dbReference>
<evidence type="ECO:0000256" key="8">
    <source>
        <dbReference type="ARBA" id="ARBA00023098"/>
    </source>
</evidence>
<feature type="transmembrane region" description="Helical" evidence="13">
    <location>
        <begin position="37"/>
        <end position="56"/>
    </location>
</feature>
<dbReference type="InterPro" id="IPR022924">
    <property type="entry name" value="Cardiolipin_synthase"/>
</dbReference>
<comment type="caution">
    <text evidence="15">The sequence shown here is derived from an EMBL/GenBank/DDBJ whole genome shotgun (WGS) entry which is preliminary data.</text>
</comment>
<evidence type="ECO:0000256" key="9">
    <source>
        <dbReference type="ARBA" id="ARBA00023136"/>
    </source>
</evidence>
<gene>
    <name evidence="15" type="primary">cls</name>
    <name evidence="15" type="ORF">H8S17_05295</name>
</gene>
<evidence type="ECO:0000256" key="1">
    <source>
        <dbReference type="ARBA" id="ARBA00004651"/>
    </source>
</evidence>
<dbReference type="SUPFAM" id="SSF56024">
    <property type="entry name" value="Phospholipase D/nuclease"/>
    <property type="match status" value="2"/>
</dbReference>
<dbReference type="PROSITE" id="PS50035">
    <property type="entry name" value="PLD"/>
    <property type="match status" value="2"/>
</dbReference>
<comment type="subcellular location">
    <subcellularLocation>
        <location evidence="1">Cell membrane</location>
        <topology evidence="1">Multi-pass membrane protein</topology>
    </subcellularLocation>
</comment>
<proteinExistence type="predicted"/>
<dbReference type="CDD" id="cd09154">
    <property type="entry name" value="PLDc_SMU_988_like_1"/>
    <property type="match status" value="1"/>
</dbReference>
<dbReference type="InterPro" id="IPR001736">
    <property type="entry name" value="PLipase_D/transphosphatidylase"/>
</dbReference>
<evidence type="ECO:0000256" key="11">
    <source>
        <dbReference type="ARBA" id="ARBA00023264"/>
    </source>
</evidence>
<evidence type="ECO:0000256" key="6">
    <source>
        <dbReference type="ARBA" id="ARBA00022737"/>
    </source>
</evidence>
<organism evidence="15 16">
    <name type="scientific">Roseburia zhanii</name>
    <dbReference type="NCBI Taxonomy" id="2763064"/>
    <lineage>
        <taxon>Bacteria</taxon>
        <taxon>Bacillati</taxon>
        <taxon>Bacillota</taxon>
        <taxon>Clostridia</taxon>
        <taxon>Lachnospirales</taxon>
        <taxon>Lachnospiraceae</taxon>
        <taxon>Roseburia</taxon>
    </lineage>
</organism>
<keyword evidence="7 13" id="KW-1133">Transmembrane helix</keyword>
<evidence type="ECO:0000256" key="13">
    <source>
        <dbReference type="SAM" id="Phobius"/>
    </source>
</evidence>
<evidence type="ECO:0000256" key="12">
    <source>
        <dbReference type="NCBIfam" id="TIGR04265"/>
    </source>
</evidence>
<dbReference type="InterPro" id="IPR027379">
    <property type="entry name" value="CLS_N"/>
</dbReference>
<dbReference type="EC" id="2.7.8.-" evidence="12"/>
<dbReference type="EMBL" id="JACOPH010000003">
    <property type="protein sequence ID" value="MBC5713631.1"/>
    <property type="molecule type" value="Genomic_DNA"/>
</dbReference>
<dbReference type="Proteomes" id="UP000606720">
    <property type="component" value="Unassembled WGS sequence"/>
</dbReference>
<evidence type="ECO:0000256" key="3">
    <source>
        <dbReference type="ARBA" id="ARBA00022516"/>
    </source>
</evidence>
<dbReference type="PANTHER" id="PTHR21248:SF22">
    <property type="entry name" value="PHOSPHOLIPASE D"/>
    <property type="match status" value="1"/>
</dbReference>
<dbReference type="AlphaFoldDB" id="A0A923RSF8"/>
<keyword evidence="3" id="KW-0444">Lipid biosynthesis</keyword>
<keyword evidence="9 13" id="KW-0472">Membrane</keyword>
<dbReference type="Pfam" id="PF13091">
    <property type="entry name" value="PLDc_2"/>
    <property type="match status" value="2"/>
</dbReference>
<evidence type="ECO:0000256" key="2">
    <source>
        <dbReference type="ARBA" id="ARBA00022475"/>
    </source>
</evidence>
<name>A0A923RSF8_9FIRM</name>
<dbReference type="SMART" id="SM00155">
    <property type="entry name" value="PLDc"/>
    <property type="match status" value="2"/>
</dbReference>
<dbReference type="InterPro" id="IPR025202">
    <property type="entry name" value="PLD-like_dom"/>
</dbReference>
<keyword evidence="4" id="KW-0808">Transferase</keyword>
<evidence type="ECO:0000313" key="16">
    <source>
        <dbReference type="Proteomes" id="UP000606720"/>
    </source>
</evidence>
<feature type="transmembrane region" description="Helical" evidence="13">
    <location>
        <begin position="12"/>
        <end position="31"/>
    </location>
</feature>
<dbReference type="GO" id="GO:0008808">
    <property type="term" value="F:cardiolipin synthase activity"/>
    <property type="evidence" value="ECO:0007669"/>
    <property type="project" value="UniProtKB-UniRule"/>
</dbReference>
<keyword evidence="2" id="KW-1003">Cell membrane</keyword>
<evidence type="ECO:0000256" key="7">
    <source>
        <dbReference type="ARBA" id="ARBA00022989"/>
    </source>
</evidence>